<organism evidence="5">
    <name type="scientific">Salvia splendens</name>
    <name type="common">Scarlet sage</name>
    <dbReference type="NCBI Taxonomy" id="180675"/>
    <lineage>
        <taxon>Eukaryota</taxon>
        <taxon>Viridiplantae</taxon>
        <taxon>Streptophyta</taxon>
        <taxon>Embryophyta</taxon>
        <taxon>Tracheophyta</taxon>
        <taxon>Spermatophyta</taxon>
        <taxon>Magnoliopsida</taxon>
        <taxon>eudicotyledons</taxon>
        <taxon>Gunneridae</taxon>
        <taxon>Pentapetalae</taxon>
        <taxon>asterids</taxon>
        <taxon>lamiids</taxon>
        <taxon>Lamiales</taxon>
        <taxon>Lamiaceae</taxon>
        <taxon>Nepetoideae</taxon>
        <taxon>Mentheae</taxon>
        <taxon>Salviinae</taxon>
        <taxon>Salvia</taxon>
        <taxon>Salvia subgen. Calosphace</taxon>
        <taxon>core Calosphace</taxon>
    </lineage>
</organism>
<dbReference type="PANTHER" id="PTHR32258:SF6">
    <property type="entry name" value="PROTEIN NETWORKED 1A"/>
    <property type="match status" value="1"/>
</dbReference>
<feature type="domain" description="NAB" evidence="4">
    <location>
        <begin position="12"/>
        <end position="91"/>
    </location>
</feature>
<evidence type="ECO:0000313" key="5">
    <source>
        <dbReference type="EMBL" id="KAG6403544.1"/>
    </source>
</evidence>
<dbReference type="EMBL" id="PNBA02000013">
    <property type="protein sequence ID" value="KAG6403544.1"/>
    <property type="molecule type" value="Genomic_DNA"/>
</dbReference>
<keyword evidence="1 3" id="KW-0175">Coiled coil</keyword>
<proteinExistence type="inferred from homology"/>
<reference evidence="5" key="1">
    <citation type="submission" date="2018-01" db="EMBL/GenBank/DDBJ databases">
        <authorList>
            <person name="Mao J.F."/>
        </authorList>
    </citation>
    <scope>NUCLEOTIDE SEQUENCE</scope>
    <source>
        <strain evidence="5">Huo1</strain>
        <tissue evidence="5">Leaf</tissue>
    </source>
</reference>
<dbReference type="AlphaFoldDB" id="A0A8X8ZGX2"/>
<evidence type="ECO:0000313" key="6">
    <source>
        <dbReference type="Proteomes" id="UP000298416"/>
    </source>
</evidence>
<accession>A0A8X8ZGX2</accession>
<comment type="caution">
    <text evidence="5">The sequence shown here is derived from an EMBL/GenBank/DDBJ whole genome shotgun (WGS) entry which is preliminary data.</text>
</comment>
<evidence type="ECO:0000256" key="2">
    <source>
        <dbReference type="ARBA" id="ARBA00038006"/>
    </source>
</evidence>
<comment type="similarity">
    <text evidence="2">Belongs to the NET family.</text>
</comment>
<feature type="coiled-coil region" evidence="3">
    <location>
        <begin position="66"/>
        <end position="146"/>
    </location>
</feature>
<dbReference type="Pfam" id="PF07765">
    <property type="entry name" value="KIP1"/>
    <property type="match status" value="1"/>
</dbReference>
<name>A0A8X8ZGX2_SALSN</name>
<dbReference type="InterPro" id="IPR051861">
    <property type="entry name" value="NET_actin-binding_domain"/>
</dbReference>
<evidence type="ECO:0000259" key="4">
    <source>
        <dbReference type="PROSITE" id="PS51774"/>
    </source>
</evidence>
<dbReference type="PANTHER" id="PTHR32258">
    <property type="entry name" value="PROTEIN NETWORKED 4A"/>
    <property type="match status" value="1"/>
</dbReference>
<evidence type="ECO:0000256" key="3">
    <source>
        <dbReference type="SAM" id="Coils"/>
    </source>
</evidence>
<dbReference type="InterPro" id="IPR011684">
    <property type="entry name" value="NAB"/>
</dbReference>
<reference evidence="5" key="2">
    <citation type="submission" date="2020-08" db="EMBL/GenBank/DDBJ databases">
        <title>Plant Genome Project.</title>
        <authorList>
            <person name="Zhang R.-G."/>
        </authorList>
    </citation>
    <scope>NUCLEOTIDE SEQUENCE</scope>
    <source>
        <strain evidence="5">Huo1</strain>
        <tissue evidence="5">Leaf</tissue>
    </source>
</reference>
<protein>
    <recommendedName>
        <fullName evidence="4">NAB domain-containing protein</fullName>
    </recommendedName>
</protein>
<dbReference type="GO" id="GO:0003779">
    <property type="term" value="F:actin binding"/>
    <property type="evidence" value="ECO:0007669"/>
    <property type="project" value="InterPro"/>
</dbReference>
<evidence type="ECO:0000256" key="1">
    <source>
        <dbReference type="ARBA" id="ARBA00023054"/>
    </source>
</evidence>
<sequence length="309" mass="36084">MASSLVKRKKSHSWWWDSTNNSKWLQENLQDMDVNVKRMMKLIEEDADSFAKKAESYFLTSKDSSTQNLHEQLKSAQKDVAVWKNKVEREKRDAARLQDRVVRYKTNLLERDQEIRGLRETIGNANKALAEENKHLQAEMARITKEHALKEMDLRCQSLEEDVRRVKLGKDEAEAVFGAQIEQLKADSTERDDCIEEVNRNLETWKVKHEVLAAARDELNAKITALGAEIRSRDDHLHQLHLQLIVNAEELRLRVVELEIDVKRKQESIIEGAEEKREVIRQLCFSIEHYRSGYHQLRSATSFCTFFAV</sequence>
<dbReference type="PROSITE" id="PS51774">
    <property type="entry name" value="NAB"/>
    <property type="match status" value="1"/>
</dbReference>
<keyword evidence="6" id="KW-1185">Reference proteome</keyword>
<dbReference type="Proteomes" id="UP000298416">
    <property type="component" value="Unassembled WGS sequence"/>
</dbReference>
<gene>
    <name evidence="5" type="ORF">SASPL_135768</name>
</gene>